<protein>
    <submittedName>
        <fullName evidence="1">Uncharacterized protein</fullName>
    </submittedName>
</protein>
<proteinExistence type="predicted"/>
<dbReference type="OrthoDB" id="8451754at2"/>
<dbReference type="Proteomes" id="UP000249130">
    <property type="component" value="Unassembled WGS sequence"/>
</dbReference>
<dbReference type="EMBL" id="NPEX01000175">
    <property type="protein sequence ID" value="RAI41827.1"/>
    <property type="molecule type" value="Genomic_DNA"/>
</dbReference>
<dbReference type="RefSeq" id="WP_111420935.1">
    <property type="nucleotide sequence ID" value="NZ_NPEX01000175.1"/>
</dbReference>
<gene>
    <name evidence="1" type="ORF">CH341_20905</name>
</gene>
<reference evidence="1 2" key="1">
    <citation type="submission" date="2017-07" db="EMBL/GenBank/DDBJ databases">
        <title>Draft Genome Sequences of Select Purple Nonsulfur Bacteria.</title>
        <authorList>
            <person name="Lasarre B."/>
            <person name="Mckinlay J.B."/>
        </authorList>
    </citation>
    <scope>NUCLEOTIDE SEQUENCE [LARGE SCALE GENOMIC DNA]</scope>
    <source>
        <strain evidence="1 2">DSM 5909</strain>
    </source>
</reference>
<name>A0A327KUD1_9BRAD</name>
<evidence type="ECO:0000313" key="2">
    <source>
        <dbReference type="Proteomes" id="UP000249130"/>
    </source>
</evidence>
<organism evidence="1 2">
    <name type="scientific">Rhodoplanes roseus</name>
    <dbReference type="NCBI Taxonomy" id="29409"/>
    <lineage>
        <taxon>Bacteria</taxon>
        <taxon>Pseudomonadati</taxon>
        <taxon>Pseudomonadota</taxon>
        <taxon>Alphaproteobacteria</taxon>
        <taxon>Hyphomicrobiales</taxon>
        <taxon>Nitrobacteraceae</taxon>
        <taxon>Rhodoplanes</taxon>
    </lineage>
</organism>
<evidence type="ECO:0000313" key="1">
    <source>
        <dbReference type="EMBL" id="RAI41827.1"/>
    </source>
</evidence>
<accession>A0A327KUD1</accession>
<keyword evidence="2" id="KW-1185">Reference proteome</keyword>
<dbReference type="AlphaFoldDB" id="A0A327KUD1"/>
<comment type="caution">
    <text evidence="1">The sequence shown here is derived from an EMBL/GenBank/DDBJ whole genome shotgun (WGS) entry which is preliminary data.</text>
</comment>
<sequence>MTTPVAAIPAATLPVVQALEAAARAADTAEHDVRQEAARRIAALEQERTFAYRRLNLVRDLAAALETADAEESAVSIAAAVLGGKLGWSQESEARAEVMERFAPVAQALFRSLRSEDEPDPSPQAALAAFEQWYAESRRSPFWILFDRYVQDTPRVDF</sequence>